<comment type="caution">
    <text evidence="6">The sequence shown here is derived from an EMBL/GenBank/DDBJ whole genome shotgun (WGS) entry which is preliminary data.</text>
</comment>
<accession>A0A0M0LRX0</accession>
<protein>
    <submittedName>
        <fullName evidence="6">Protein fucoxanthin chlorophyll a c protein</fullName>
    </submittedName>
</protein>
<feature type="transmembrane region" description="Helical" evidence="5">
    <location>
        <begin position="845"/>
        <end position="866"/>
    </location>
</feature>
<keyword evidence="7" id="KW-1185">Reference proteome</keyword>
<evidence type="ECO:0000313" key="7">
    <source>
        <dbReference type="Proteomes" id="UP000037460"/>
    </source>
</evidence>
<feature type="compositionally biased region" description="Low complexity" evidence="4">
    <location>
        <begin position="573"/>
        <end position="582"/>
    </location>
</feature>
<dbReference type="SUPFAM" id="SSF103511">
    <property type="entry name" value="Chlorophyll a-b binding protein"/>
    <property type="match status" value="1"/>
</dbReference>
<keyword evidence="5" id="KW-0472">Membrane</keyword>
<evidence type="ECO:0000313" key="6">
    <source>
        <dbReference type="EMBL" id="KOO53799.1"/>
    </source>
</evidence>
<comment type="subcellular location">
    <subcellularLocation>
        <location evidence="1">Plastid</location>
        <location evidence="1">Chloroplast</location>
    </subcellularLocation>
</comment>
<name>A0A0M0LRX0_9EUKA</name>
<dbReference type="EMBL" id="JWZX01000061">
    <property type="protein sequence ID" value="KOO53799.1"/>
    <property type="molecule type" value="Genomic_DNA"/>
</dbReference>
<evidence type="ECO:0000256" key="3">
    <source>
        <dbReference type="ARBA" id="ARBA00022640"/>
    </source>
</evidence>
<evidence type="ECO:0000256" key="1">
    <source>
        <dbReference type="ARBA" id="ARBA00004229"/>
    </source>
</evidence>
<dbReference type="Pfam" id="PF00504">
    <property type="entry name" value="Chloroa_b-bind"/>
    <property type="match status" value="1"/>
</dbReference>
<keyword evidence="2" id="KW-0150">Chloroplast</keyword>
<dbReference type="AlphaFoldDB" id="A0A0M0LRX0"/>
<keyword evidence="5" id="KW-1133">Transmembrane helix</keyword>
<feature type="region of interest" description="Disordered" evidence="4">
    <location>
        <begin position="218"/>
        <end position="250"/>
    </location>
</feature>
<dbReference type="Gene3D" id="1.10.3460.10">
    <property type="entry name" value="Chlorophyll a/b binding protein domain"/>
    <property type="match status" value="1"/>
</dbReference>
<dbReference type="InterPro" id="IPR022796">
    <property type="entry name" value="Chloroa_b-bind"/>
</dbReference>
<gene>
    <name evidence="6" type="ORF">Ctob_015629</name>
</gene>
<feature type="region of interest" description="Disordered" evidence="4">
    <location>
        <begin position="1"/>
        <end position="75"/>
    </location>
</feature>
<evidence type="ECO:0000256" key="5">
    <source>
        <dbReference type="SAM" id="Phobius"/>
    </source>
</evidence>
<evidence type="ECO:0000256" key="2">
    <source>
        <dbReference type="ARBA" id="ARBA00022528"/>
    </source>
</evidence>
<feature type="region of interest" description="Disordered" evidence="4">
    <location>
        <begin position="272"/>
        <end position="305"/>
    </location>
</feature>
<evidence type="ECO:0000256" key="4">
    <source>
        <dbReference type="SAM" id="MobiDB-lite"/>
    </source>
</evidence>
<feature type="compositionally biased region" description="Low complexity" evidence="4">
    <location>
        <begin position="272"/>
        <end position="281"/>
    </location>
</feature>
<feature type="non-terminal residue" evidence="6">
    <location>
        <position position="1"/>
    </location>
</feature>
<keyword evidence="5" id="KW-0812">Transmembrane</keyword>
<feature type="transmembrane region" description="Helical" evidence="5">
    <location>
        <begin position="956"/>
        <end position="975"/>
    </location>
</feature>
<organism evidence="6 7">
    <name type="scientific">Chrysochromulina tobinii</name>
    <dbReference type="NCBI Taxonomy" id="1460289"/>
    <lineage>
        <taxon>Eukaryota</taxon>
        <taxon>Haptista</taxon>
        <taxon>Haptophyta</taxon>
        <taxon>Prymnesiophyceae</taxon>
        <taxon>Prymnesiales</taxon>
        <taxon>Chrysochromulinaceae</taxon>
        <taxon>Chrysochromulina</taxon>
    </lineage>
</organism>
<sequence length="986" mass="106959">PAPLRYDSIEGAPTTAPTTAPPTTAPTTAPALPVGDRWAAWGLRGGGEEPPAWPRPPSMAQREAAAQREAEREESAQLGAMRESLFPHPSALAASGLCSPMTPTTTPMGGARRAEQPLTRSADWWGGGAAGEETPVWLQKLKDGLVPSEVPSQVSLYYHAAPNAIEVRPAHVVSDDRPQLPHWVRRLAESEAEQRRRQWALALREELGARQEGVAPAPRVTFLTGASRLKPERTRRSTRRPPGSERLGMRVALDTAPADALRAGAVPSASSRVRWSRAVPSAEDDAGEARAHDEERSRPSSPRFDLGAAADQLTNREAADLVRQMLGSMADEDERIQLLFCALQCVLEVEVEKVLAHGHALSEVNLLLLRGMAAFEAVCDGKVLSVEQFKALDESESLWRPYGERALLAVAHLDHAIPGYWNQKLRDRFYVKRRNQKVEIKVEALCQNVDEIAKLEHGKMLKVWTRQAQCKRQIAQWKANLDLEAGKDPFELLVRPDLLEGYLRLIDSVPAETAEKVRNGHAFSAAEIDDLRQRAALARGELPKPAPSWAPAPPGAEPLDTTRTDRVLQPVAHDGAGAHDGALSTEPGRRPSPRYLQRGISTEVPPPPRMAMARGLAARRITAHQPRQFAEGVLRRVFDPKRKRETFGERMVEREVIGLLNEPAAAYGAAPGDSHCRTAAAALSARGVRAPDGSAIENLCDAHAAAASGRAAAWWIGQPAPTSLTLRALCVLRRSQMAASMMMMAPMAFNAPALAASRVAPSVAMSAITPGDVGTTRPLGVYDPLGLMTKMPDKYRRWQEMEIKHGRIAMAATLHVILTTGGVRWPGYLSFAEDIKFSDMPGGTIASWAALPNLAWAQIVLIVALFDNSVLAQRPDKAPGDVIPFFWARYPDVPGFAGKEFKLNAERNNGRAAMMGITGMGIHESLTGNPVWPIPIPPQPVLDAALDDVEKGPARVGSFVLVSLGMAFAGITAAIPELTYKKSMGK</sequence>
<feature type="compositionally biased region" description="Basic and acidic residues" evidence="4">
    <location>
        <begin position="287"/>
        <end position="298"/>
    </location>
</feature>
<dbReference type="Proteomes" id="UP000037460">
    <property type="component" value="Unassembled WGS sequence"/>
</dbReference>
<feature type="region of interest" description="Disordered" evidence="4">
    <location>
        <begin position="542"/>
        <end position="561"/>
    </location>
</feature>
<dbReference type="GO" id="GO:0009507">
    <property type="term" value="C:chloroplast"/>
    <property type="evidence" value="ECO:0007669"/>
    <property type="project" value="UniProtKB-SubCell"/>
</dbReference>
<keyword evidence="3" id="KW-0934">Plastid</keyword>
<reference evidence="7" key="1">
    <citation type="journal article" date="2015" name="PLoS Genet.">
        <title>Genome Sequence and Transcriptome Analyses of Chrysochromulina tobin: Metabolic Tools for Enhanced Algal Fitness in the Prominent Order Prymnesiales (Haptophyceae).</title>
        <authorList>
            <person name="Hovde B.T."/>
            <person name="Deodato C.R."/>
            <person name="Hunsperger H.M."/>
            <person name="Ryken S.A."/>
            <person name="Yost W."/>
            <person name="Jha R.K."/>
            <person name="Patterson J."/>
            <person name="Monnat R.J. Jr."/>
            <person name="Barlow S.B."/>
            <person name="Starkenburg S.R."/>
            <person name="Cattolico R.A."/>
        </authorList>
    </citation>
    <scope>NUCLEOTIDE SEQUENCE</scope>
    <source>
        <strain evidence="7">CCMP291</strain>
    </source>
</reference>
<proteinExistence type="predicted"/>
<feature type="compositionally biased region" description="Basic and acidic residues" evidence="4">
    <location>
        <begin position="65"/>
        <end position="75"/>
    </location>
</feature>
<feature type="compositionally biased region" description="Pro residues" evidence="4">
    <location>
        <begin position="544"/>
        <end position="556"/>
    </location>
</feature>
<feature type="region of interest" description="Disordered" evidence="4">
    <location>
        <begin position="573"/>
        <end position="608"/>
    </location>
</feature>